<evidence type="ECO:0000259" key="8">
    <source>
        <dbReference type="Pfam" id="PF16953"/>
    </source>
</evidence>
<keyword evidence="7" id="KW-0496">Mitochondrion</keyword>
<evidence type="ECO:0000256" key="4">
    <source>
        <dbReference type="ARBA" id="ARBA00022801"/>
    </source>
</evidence>
<accession>A0A813S4J2</accession>
<evidence type="ECO:0000313" key="9">
    <source>
        <dbReference type="EMBL" id="CAF0792099.1"/>
    </source>
</evidence>
<dbReference type="Proteomes" id="UP000663864">
    <property type="component" value="Unassembled WGS sequence"/>
</dbReference>
<dbReference type="GO" id="GO:0004526">
    <property type="term" value="F:ribonuclease P activity"/>
    <property type="evidence" value="ECO:0007669"/>
    <property type="project" value="TreeGrafter"/>
</dbReference>
<keyword evidence="5" id="KW-0862">Zinc</keyword>
<comment type="similarity">
    <text evidence="2">Belongs to the PPR family. P subfamily.</text>
</comment>
<dbReference type="EMBL" id="CAJNOT010000036">
    <property type="protein sequence ID" value="CAF0792099.1"/>
    <property type="molecule type" value="Genomic_DNA"/>
</dbReference>
<comment type="subcellular location">
    <subcellularLocation>
        <location evidence="1">Mitochondrion</location>
    </subcellularLocation>
</comment>
<dbReference type="GO" id="GO:0046872">
    <property type="term" value="F:metal ion binding"/>
    <property type="evidence" value="ECO:0007669"/>
    <property type="project" value="UniProtKB-KW"/>
</dbReference>
<organism evidence="9 10">
    <name type="scientific">Rotaria sordida</name>
    <dbReference type="NCBI Taxonomy" id="392033"/>
    <lineage>
        <taxon>Eukaryota</taxon>
        <taxon>Metazoa</taxon>
        <taxon>Spiralia</taxon>
        <taxon>Gnathifera</taxon>
        <taxon>Rotifera</taxon>
        <taxon>Eurotatoria</taxon>
        <taxon>Bdelloidea</taxon>
        <taxon>Philodinida</taxon>
        <taxon>Philodinidae</taxon>
        <taxon>Rotaria</taxon>
    </lineage>
</organism>
<sequence>MFLRNHSRLLLTLCRPTISIYHNKSLKNLQIRHINIDAPMKRKILLKINTVLNEGQHFDENSNESDITNIACLNNELILSERMVKFPFHYRCILEQQLAICQDRWVSNNEWQELYNVVGETTKPLFASITMLICVQLKHIERGRSLFEFIQKYYPDLLTSTLTTYAAYMNLLSLDFFTLIGKKHGQDYSPYEKELCDIYQKFVKDKKQSIIASAAALGIIKGLCVTRLWHEAYSYLPFVNDDDQLQAMTDVILAALHNDDVSTAIKLVKNLKNSPPSDSVAATMSSSLNDMIRDMFRNINENNDNAYEFIQYLFNYLSTLDYFIEKSAVDEMKIFFTKYKPNTFNYGTTTVYPNGACKQLPGLNLASGDLNDDEFNFLLNYLMETAYAAKEVYNTATPLEFEKLKAVLARNKFTMVVDGLNILYGIDRFATDPVNTMIKSINFLKNLRVSRTQMLFIARKHVLSRIPYDIQKDLRSICEVFLVDNTSRDDWFVLYAALYSKAYVLTSDILRKERGISNKSTPAKNTEVNDKLQKWLYRYQYLFVRQGKKVYFKQPMAYKLRAQYIQNVWLIPYFNEKPLTLAQRPDNWFFVYKISDNK</sequence>
<gene>
    <name evidence="9" type="ORF">ZHD862_LOCUS1964</name>
</gene>
<reference evidence="9" key="1">
    <citation type="submission" date="2021-02" db="EMBL/GenBank/DDBJ databases">
        <authorList>
            <person name="Nowell W R."/>
        </authorList>
    </citation>
    <scope>NUCLEOTIDE SEQUENCE</scope>
</reference>
<dbReference type="PANTHER" id="PTHR13547:SF1">
    <property type="entry name" value="MITOCHONDRIAL RIBONUCLEASE P CATALYTIC SUBUNIT"/>
    <property type="match status" value="1"/>
</dbReference>
<dbReference type="GO" id="GO:0097745">
    <property type="term" value="P:mitochondrial tRNA 5'-end processing"/>
    <property type="evidence" value="ECO:0007669"/>
    <property type="project" value="TreeGrafter"/>
</dbReference>
<dbReference type="GO" id="GO:0001682">
    <property type="term" value="P:tRNA 5'-leader removal"/>
    <property type="evidence" value="ECO:0007669"/>
    <property type="project" value="TreeGrafter"/>
</dbReference>
<evidence type="ECO:0000256" key="5">
    <source>
        <dbReference type="ARBA" id="ARBA00022833"/>
    </source>
</evidence>
<name>A0A813S4J2_9BILA</name>
<dbReference type="AlphaFoldDB" id="A0A813S4J2"/>
<comment type="caution">
    <text evidence="9">The sequence shown here is derived from an EMBL/GenBank/DDBJ whole genome shotgun (WGS) entry which is preliminary data.</text>
</comment>
<evidence type="ECO:0000256" key="2">
    <source>
        <dbReference type="ARBA" id="ARBA00007626"/>
    </source>
</evidence>
<proteinExistence type="inferred from homology"/>
<keyword evidence="4" id="KW-0378">Hydrolase</keyword>
<dbReference type="PANTHER" id="PTHR13547">
    <property type="match status" value="1"/>
</dbReference>
<evidence type="ECO:0000256" key="6">
    <source>
        <dbReference type="ARBA" id="ARBA00022946"/>
    </source>
</evidence>
<evidence type="ECO:0000256" key="7">
    <source>
        <dbReference type="ARBA" id="ARBA00023128"/>
    </source>
</evidence>
<feature type="domain" description="PRORP" evidence="8">
    <location>
        <begin position="354"/>
        <end position="588"/>
    </location>
</feature>
<evidence type="ECO:0000313" key="10">
    <source>
        <dbReference type="Proteomes" id="UP000663864"/>
    </source>
</evidence>
<dbReference type="Pfam" id="PF16953">
    <property type="entry name" value="PRORP"/>
    <property type="match status" value="1"/>
</dbReference>
<keyword evidence="6" id="KW-0809">Transit peptide</keyword>
<dbReference type="GO" id="GO:0030678">
    <property type="term" value="C:mitochondrial ribonuclease P complex"/>
    <property type="evidence" value="ECO:0007669"/>
    <property type="project" value="TreeGrafter"/>
</dbReference>
<dbReference type="Gene3D" id="3.40.50.11980">
    <property type="match status" value="1"/>
</dbReference>
<evidence type="ECO:0000256" key="1">
    <source>
        <dbReference type="ARBA" id="ARBA00004173"/>
    </source>
</evidence>
<dbReference type="InterPro" id="IPR031595">
    <property type="entry name" value="PRORP_C"/>
</dbReference>
<evidence type="ECO:0000256" key="3">
    <source>
        <dbReference type="ARBA" id="ARBA00022723"/>
    </source>
</evidence>
<protein>
    <recommendedName>
        <fullName evidence="8">PRORP domain-containing protein</fullName>
    </recommendedName>
</protein>
<keyword evidence="3" id="KW-0479">Metal-binding</keyword>